<dbReference type="AlphaFoldDB" id="A0A3A4R2S4"/>
<accession>A0A3A4R2S4</accession>
<comment type="caution">
    <text evidence="2">The sequence shown here is derived from an EMBL/GenBank/DDBJ whole genome shotgun (WGS) entry which is preliminary data.</text>
</comment>
<keyword evidence="1" id="KW-1133">Transmembrane helix</keyword>
<dbReference type="Proteomes" id="UP000266426">
    <property type="component" value="Unassembled WGS sequence"/>
</dbReference>
<name>A0A3A4R2S4_9BACT</name>
<dbReference type="EMBL" id="QZJZ01000030">
    <property type="protein sequence ID" value="RJP60400.1"/>
    <property type="molecule type" value="Genomic_DNA"/>
</dbReference>
<feature type="transmembrane region" description="Helical" evidence="1">
    <location>
        <begin position="9"/>
        <end position="30"/>
    </location>
</feature>
<evidence type="ECO:0000256" key="1">
    <source>
        <dbReference type="SAM" id="Phobius"/>
    </source>
</evidence>
<proteinExistence type="predicted"/>
<feature type="transmembrane region" description="Helical" evidence="1">
    <location>
        <begin position="75"/>
        <end position="95"/>
    </location>
</feature>
<keyword evidence="1" id="KW-0812">Transmembrane</keyword>
<organism evidence="2 3">
    <name type="scientific">Candidatus Auribacter fodinae</name>
    <dbReference type="NCBI Taxonomy" id="2093366"/>
    <lineage>
        <taxon>Bacteria</taxon>
        <taxon>Pseudomonadati</taxon>
        <taxon>Candidatus Auribacterota</taxon>
        <taxon>Candidatus Auribacteria</taxon>
        <taxon>Candidatus Auribacterales</taxon>
        <taxon>Candidatus Auribacteraceae</taxon>
        <taxon>Candidatus Auribacter</taxon>
    </lineage>
</organism>
<evidence type="ECO:0000313" key="3">
    <source>
        <dbReference type="Proteomes" id="UP000266426"/>
    </source>
</evidence>
<protein>
    <submittedName>
        <fullName evidence="2">Uncharacterized protein</fullName>
    </submittedName>
</protein>
<gene>
    <name evidence="2" type="ORF">C4541_04040</name>
</gene>
<keyword evidence="1" id="KW-0472">Membrane</keyword>
<sequence length="97" mass="11564">MIKKAIYRILINFIPAILFCTFMQFVLYYVGPFNEMGHVIFFVIASVIWLLPVTTLSLVIYALIVKGEYTKKNILWEFLMYFLIYVAIHLIRIYFLI</sequence>
<reference evidence="2 3" key="1">
    <citation type="journal article" date="2017" name="ISME J.">
        <title>Energy and carbon metabolisms in a deep terrestrial subsurface fluid microbial community.</title>
        <authorList>
            <person name="Momper L."/>
            <person name="Jungbluth S.P."/>
            <person name="Lee M.D."/>
            <person name="Amend J.P."/>
        </authorList>
    </citation>
    <scope>NUCLEOTIDE SEQUENCE [LARGE SCALE GENOMIC DNA]</scope>
    <source>
        <strain evidence="2">SURF_26</strain>
    </source>
</reference>
<evidence type="ECO:0000313" key="2">
    <source>
        <dbReference type="EMBL" id="RJP60400.1"/>
    </source>
</evidence>
<feature type="transmembrane region" description="Helical" evidence="1">
    <location>
        <begin position="36"/>
        <end position="63"/>
    </location>
</feature>